<gene>
    <name evidence="3" type="ORF">V202x_31830</name>
</gene>
<proteinExistence type="predicted"/>
<sequence length="46" mass="5241">MDGTTEIVGSLMILFVIVILSRRLIKRKTSEDSESKKNQTDSNEKE</sequence>
<keyword evidence="2" id="KW-0812">Transmembrane</keyword>
<feature type="region of interest" description="Disordered" evidence="1">
    <location>
        <begin position="27"/>
        <end position="46"/>
    </location>
</feature>
<keyword evidence="2" id="KW-0472">Membrane</keyword>
<reference evidence="3 4" key="1">
    <citation type="submission" date="2019-03" db="EMBL/GenBank/DDBJ databases">
        <title>Deep-cultivation of Planctomycetes and their phenomic and genomic characterization uncovers novel biology.</title>
        <authorList>
            <person name="Wiegand S."/>
            <person name="Jogler M."/>
            <person name="Boedeker C."/>
            <person name="Pinto D."/>
            <person name="Vollmers J."/>
            <person name="Rivas-Marin E."/>
            <person name="Kohn T."/>
            <person name="Peeters S.H."/>
            <person name="Heuer A."/>
            <person name="Rast P."/>
            <person name="Oberbeckmann S."/>
            <person name="Bunk B."/>
            <person name="Jeske O."/>
            <person name="Meyerdierks A."/>
            <person name="Storesund J.E."/>
            <person name="Kallscheuer N."/>
            <person name="Luecker S."/>
            <person name="Lage O.M."/>
            <person name="Pohl T."/>
            <person name="Merkel B.J."/>
            <person name="Hornburger P."/>
            <person name="Mueller R.-W."/>
            <person name="Bruemmer F."/>
            <person name="Labrenz M."/>
            <person name="Spormann A.M."/>
            <person name="Op den Camp H."/>
            <person name="Overmann J."/>
            <person name="Amann R."/>
            <person name="Jetten M.S.M."/>
            <person name="Mascher T."/>
            <person name="Medema M.H."/>
            <person name="Devos D.P."/>
            <person name="Kaster A.-K."/>
            <person name="Ovreas L."/>
            <person name="Rohde M."/>
            <person name="Galperin M.Y."/>
            <person name="Jogler C."/>
        </authorList>
    </citation>
    <scope>NUCLEOTIDE SEQUENCE [LARGE SCALE GENOMIC DNA]</scope>
    <source>
        <strain evidence="3 4">V202</strain>
    </source>
</reference>
<feature type="compositionally biased region" description="Basic and acidic residues" evidence="1">
    <location>
        <begin position="28"/>
        <end position="46"/>
    </location>
</feature>
<evidence type="ECO:0000313" key="3">
    <source>
        <dbReference type="EMBL" id="QDU09787.1"/>
    </source>
</evidence>
<evidence type="ECO:0000313" key="4">
    <source>
        <dbReference type="Proteomes" id="UP000318384"/>
    </source>
</evidence>
<feature type="transmembrane region" description="Helical" evidence="2">
    <location>
        <begin position="6"/>
        <end position="25"/>
    </location>
</feature>
<keyword evidence="2" id="KW-1133">Transmembrane helix</keyword>
<keyword evidence="4" id="KW-1185">Reference proteome</keyword>
<evidence type="ECO:0000256" key="2">
    <source>
        <dbReference type="SAM" id="Phobius"/>
    </source>
</evidence>
<accession>A0A517WWZ5</accession>
<dbReference type="Proteomes" id="UP000318384">
    <property type="component" value="Chromosome"/>
</dbReference>
<organism evidence="3 4">
    <name type="scientific">Gimesia aquarii</name>
    <dbReference type="NCBI Taxonomy" id="2527964"/>
    <lineage>
        <taxon>Bacteria</taxon>
        <taxon>Pseudomonadati</taxon>
        <taxon>Planctomycetota</taxon>
        <taxon>Planctomycetia</taxon>
        <taxon>Planctomycetales</taxon>
        <taxon>Planctomycetaceae</taxon>
        <taxon>Gimesia</taxon>
    </lineage>
</organism>
<dbReference type="AlphaFoldDB" id="A0A517WWZ5"/>
<name>A0A517WWZ5_9PLAN</name>
<dbReference type="EMBL" id="CP037422">
    <property type="protein sequence ID" value="QDU09787.1"/>
    <property type="molecule type" value="Genomic_DNA"/>
</dbReference>
<evidence type="ECO:0000256" key="1">
    <source>
        <dbReference type="SAM" id="MobiDB-lite"/>
    </source>
</evidence>
<protein>
    <submittedName>
        <fullName evidence="3">Uncharacterized protein</fullName>
    </submittedName>
</protein>